<keyword evidence="1" id="KW-0479">Metal-binding</keyword>
<feature type="domain" description="C2H2-type" evidence="7">
    <location>
        <begin position="51"/>
        <end position="78"/>
    </location>
</feature>
<proteinExistence type="predicted"/>
<dbReference type="OMA" id="NVERPYA"/>
<evidence type="ECO:0000256" key="3">
    <source>
        <dbReference type="ARBA" id="ARBA00022771"/>
    </source>
</evidence>
<organism evidence="8 9">
    <name type="scientific">Salarias fasciatus</name>
    <name type="common">Jewelled blenny</name>
    <name type="synonym">Blennius fasciatus</name>
    <dbReference type="NCBI Taxonomy" id="181472"/>
    <lineage>
        <taxon>Eukaryota</taxon>
        <taxon>Metazoa</taxon>
        <taxon>Chordata</taxon>
        <taxon>Craniata</taxon>
        <taxon>Vertebrata</taxon>
        <taxon>Euteleostomi</taxon>
        <taxon>Actinopterygii</taxon>
        <taxon>Neopterygii</taxon>
        <taxon>Teleostei</taxon>
        <taxon>Neoteleostei</taxon>
        <taxon>Acanthomorphata</taxon>
        <taxon>Ovalentaria</taxon>
        <taxon>Blenniimorphae</taxon>
        <taxon>Blenniiformes</taxon>
        <taxon>Blennioidei</taxon>
        <taxon>Blenniidae</taxon>
        <taxon>Salariinae</taxon>
        <taxon>Salarias</taxon>
    </lineage>
</organism>
<evidence type="ECO:0000256" key="2">
    <source>
        <dbReference type="ARBA" id="ARBA00022737"/>
    </source>
</evidence>
<feature type="domain" description="C2H2-type" evidence="7">
    <location>
        <begin position="23"/>
        <end position="50"/>
    </location>
</feature>
<dbReference type="InterPro" id="IPR036236">
    <property type="entry name" value="Znf_C2H2_sf"/>
</dbReference>
<dbReference type="AlphaFoldDB" id="A0A672IXM1"/>
<reference evidence="8" key="2">
    <citation type="submission" date="2025-08" db="UniProtKB">
        <authorList>
            <consortium name="Ensembl"/>
        </authorList>
    </citation>
    <scope>IDENTIFICATION</scope>
</reference>
<evidence type="ECO:0000256" key="1">
    <source>
        <dbReference type="ARBA" id="ARBA00022723"/>
    </source>
</evidence>
<dbReference type="PROSITE" id="PS00028">
    <property type="entry name" value="ZINC_FINGER_C2H2_1"/>
    <property type="match status" value="2"/>
</dbReference>
<evidence type="ECO:0000256" key="6">
    <source>
        <dbReference type="PROSITE-ProRule" id="PRU00042"/>
    </source>
</evidence>
<name>A0A672IXM1_SALFA</name>
<protein>
    <recommendedName>
        <fullName evidence="7">C2H2-type domain-containing protein</fullName>
    </recommendedName>
</protein>
<accession>A0A672IXM1</accession>
<evidence type="ECO:0000256" key="4">
    <source>
        <dbReference type="ARBA" id="ARBA00022833"/>
    </source>
</evidence>
<dbReference type="PANTHER" id="PTHR14003:SF23">
    <property type="entry name" value="ZINC FINGER PROTEIN 143"/>
    <property type="match status" value="1"/>
</dbReference>
<evidence type="ECO:0000259" key="7">
    <source>
        <dbReference type="PROSITE" id="PS50157"/>
    </source>
</evidence>
<evidence type="ECO:0000256" key="5">
    <source>
        <dbReference type="ARBA" id="ARBA00023242"/>
    </source>
</evidence>
<keyword evidence="5" id="KW-0539">Nucleus</keyword>
<keyword evidence="3 6" id="KW-0863">Zinc-finger</keyword>
<dbReference type="Gene3D" id="3.30.160.60">
    <property type="entry name" value="Classic Zinc Finger"/>
    <property type="match status" value="3"/>
</dbReference>
<dbReference type="GO" id="GO:0000978">
    <property type="term" value="F:RNA polymerase II cis-regulatory region sequence-specific DNA binding"/>
    <property type="evidence" value="ECO:0007669"/>
    <property type="project" value="TreeGrafter"/>
</dbReference>
<dbReference type="SMART" id="SM00355">
    <property type="entry name" value="ZnF_C2H2"/>
    <property type="match status" value="2"/>
</dbReference>
<evidence type="ECO:0000313" key="9">
    <source>
        <dbReference type="Proteomes" id="UP000472267"/>
    </source>
</evidence>
<keyword evidence="4" id="KW-0862">Zinc</keyword>
<dbReference type="Proteomes" id="UP000472267">
    <property type="component" value="Chromosome 14"/>
</dbReference>
<keyword evidence="9" id="KW-1185">Reference proteome</keyword>
<dbReference type="Pfam" id="PF00096">
    <property type="entry name" value="zf-C2H2"/>
    <property type="match status" value="2"/>
</dbReference>
<dbReference type="InParanoid" id="A0A672IXM1"/>
<dbReference type="GO" id="GO:0031519">
    <property type="term" value="C:PcG protein complex"/>
    <property type="evidence" value="ECO:0007669"/>
    <property type="project" value="TreeGrafter"/>
</dbReference>
<sequence length="122" mass="13756">MFQRSSFHSSLFRHMTVHTGEKPYCETCGKRFSQQRDLKVHKRTHTGEKPHSCGTCGKTFSQRSALLRHIETHTGEKNPPPPSGGGHFMVRTSQNGRLFALRAGGKPGKWVQYHRPTSRGPS</sequence>
<dbReference type="GO" id="GO:0000981">
    <property type="term" value="F:DNA-binding transcription factor activity, RNA polymerase II-specific"/>
    <property type="evidence" value="ECO:0007669"/>
    <property type="project" value="TreeGrafter"/>
</dbReference>
<dbReference type="SUPFAM" id="SSF57667">
    <property type="entry name" value="beta-beta-alpha zinc fingers"/>
    <property type="match status" value="2"/>
</dbReference>
<reference evidence="8" key="3">
    <citation type="submission" date="2025-09" db="UniProtKB">
        <authorList>
            <consortium name="Ensembl"/>
        </authorList>
    </citation>
    <scope>IDENTIFICATION</scope>
</reference>
<dbReference type="PANTHER" id="PTHR14003">
    <property type="entry name" value="TRANSCRIPTIONAL REPRESSOR PROTEIN YY"/>
    <property type="match status" value="1"/>
</dbReference>
<dbReference type="GO" id="GO:0005667">
    <property type="term" value="C:transcription regulator complex"/>
    <property type="evidence" value="ECO:0007669"/>
    <property type="project" value="TreeGrafter"/>
</dbReference>
<dbReference type="GO" id="GO:0008270">
    <property type="term" value="F:zinc ion binding"/>
    <property type="evidence" value="ECO:0007669"/>
    <property type="project" value="UniProtKB-KW"/>
</dbReference>
<dbReference type="PROSITE" id="PS50157">
    <property type="entry name" value="ZINC_FINGER_C2H2_2"/>
    <property type="match status" value="2"/>
</dbReference>
<dbReference type="Ensembl" id="ENSSFAT00005047289.1">
    <property type="protein sequence ID" value="ENSSFAP00005045712.1"/>
    <property type="gene ID" value="ENSSFAG00005022360.1"/>
</dbReference>
<dbReference type="GO" id="GO:0000785">
    <property type="term" value="C:chromatin"/>
    <property type="evidence" value="ECO:0007669"/>
    <property type="project" value="TreeGrafter"/>
</dbReference>
<keyword evidence="2" id="KW-0677">Repeat</keyword>
<evidence type="ECO:0000313" key="8">
    <source>
        <dbReference type="Ensembl" id="ENSSFAP00005045712.1"/>
    </source>
</evidence>
<reference evidence="8" key="1">
    <citation type="submission" date="2019-06" db="EMBL/GenBank/DDBJ databases">
        <authorList>
            <consortium name="Wellcome Sanger Institute Data Sharing"/>
        </authorList>
    </citation>
    <scope>NUCLEOTIDE SEQUENCE [LARGE SCALE GENOMIC DNA]</scope>
</reference>
<dbReference type="FunFam" id="3.30.160.60:FF:002343">
    <property type="entry name" value="Zinc finger protein 33A"/>
    <property type="match status" value="2"/>
</dbReference>
<dbReference type="InterPro" id="IPR013087">
    <property type="entry name" value="Znf_C2H2_type"/>
</dbReference>